<dbReference type="PANTHER" id="PTHR42993:SF1">
    <property type="entry name" value="MAOC-LIKE DEHYDRATASE DOMAIN-CONTAINING PROTEIN"/>
    <property type="match status" value="1"/>
</dbReference>
<comment type="caution">
    <text evidence="2">The sequence shown here is derived from an EMBL/GenBank/DDBJ whole genome shotgun (WGS) entry which is preliminary data.</text>
</comment>
<sequence>MRQVPAHHLKDFIGQELGCSDWLLIDQARIDRFADATGDHQYIHVDPVRAAHSPFGTTVAHGLLTLSLIPSLLDGLLVLPEGLQMTVNYGLDAVRFLQPVPVNAQVRLRATLLGVDEKRPGQWLLKVQATLEIEGQAKPACVAEPLLLCFV</sequence>
<feature type="domain" description="MaoC-like" evidence="1">
    <location>
        <begin position="13"/>
        <end position="119"/>
    </location>
</feature>
<evidence type="ECO:0000259" key="1">
    <source>
        <dbReference type="Pfam" id="PF01575"/>
    </source>
</evidence>
<dbReference type="CDD" id="cd03450">
    <property type="entry name" value="NodN"/>
    <property type="match status" value="1"/>
</dbReference>
<dbReference type="Pfam" id="PF01575">
    <property type="entry name" value="MaoC_dehydratas"/>
    <property type="match status" value="1"/>
</dbReference>
<dbReference type="InterPro" id="IPR029069">
    <property type="entry name" value="HotDog_dom_sf"/>
</dbReference>
<evidence type="ECO:0000313" key="2">
    <source>
        <dbReference type="EMBL" id="NJP02539.1"/>
    </source>
</evidence>
<protein>
    <submittedName>
        <fullName evidence="2">MaoC family dehydratase</fullName>
    </submittedName>
</protein>
<dbReference type="Gene3D" id="3.10.129.10">
    <property type="entry name" value="Hotdog Thioesterase"/>
    <property type="match status" value="1"/>
</dbReference>
<gene>
    <name evidence="2" type="ORF">HBH25_16945</name>
</gene>
<proteinExistence type="predicted"/>
<name>A0ABX0YK29_9PSED</name>
<dbReference type="SUPFAM" id="SSF54637">
    <property type="entry name" value="Thioesterase/thiol ester dehydrase-isomerase"/>
    <property type="match status" value="1"/>
</dbReference>
<reference evidence="2 3" key="1">
    <citation type="submission" date="2020-03" db="EMBL/GenBank/DDBJ databases">
        <authorList>
            <person name="Wang L."/>
            <person name="He N."/>
            <person name="Li Y."/>
            <person name="Fang Y."/>
            <person name="Zhang F."/>
        </authorList>
    </citation>
    <scope>NUCLEOTIDE SEQUENCE [LARGE SCALE GENOMIC DNA]</scope>
    <source>
        <strain evidence="3">hsmgli-8</strain>
    </source>
</reference>
<accession>A0ABX0YK29</accession>
<organism evidence="2 3">
    <name type="scientific">Pseudomonas quercus</name>
    <dbReference type="NCBI Taxonomy" id="2722792"/>
    <lineage>
        <taxon>Bacteria</taxon>
        <taxon>Pseudomonadati</taxon>
        <taxon>Pseudomonadota</taxon>
        <taxon>Gammaproteobacteria</taxon>
        <taxon>Pseudomonadales</taxon>
        <taxon>Pseudomonadaceae</taxon>
        <taxon>Pseudomonas</taxon>
    </lineage>
</organism>
<evidence type="ECO:0000313" key="3">
    <source>
        <dbReference type="Proteomes" id="UP000746535"/>
    </source>
</evidence>
<keyword evidence="3" id="KW-1185">Reference proteome</keyword>
<dbReference type="PANTHER" id="PTHR42993">
    <property type="entry name" value="MAOC-LIKE DEHYDRATASE DOMAIN-CONTAINING PROTEIN"/>
    <property type="match status" value="1"/>
</dbReference>
<dbReference type="Proteomes" id="UP000746535">
    <property type="component" value="Unassembled WGS sequence"/>
</dbReference>
<dbReference type="InterPro" id="IPR039375">
    <property type="entry name" value="NodN-like"/>
</dbReference>
<dbReference type="EMBL" id="JAAVJI010000011">
    <property type="protein sequence ID" value="NJP02539.1"/>
    <property type="molecule type" value="Genomic_DNA"/>
</dbReference>
<dbReference type="RefSeq" id="WP_168085126.1">
    <property type="nucleotide sequence ID" value="NZ_JAAVJI010000011.1"/>
</dbReference>
<dbReference type="InterPro" id="IPR002539">
    <property type="entry name" value="MaoC-like_dom"/>
</dbReference>